<feature type="signal peptide" evidence="2">
    <location>
        <begin position="1"/>
        <end position="18"/>
    </location>
</feature>
<feature type="chain" id="PRO_5046064566" evidence="2">
    <location>
        <begin position="19"/>
        <end position="388"/>
    </location>
</feature>
<feature type="compositionally biased region" description="Low complexity" evidence="1">
    <location>
        <begin position="60"/>
        <end position="71"/>
    </location>
</feature>
<feature type="region of interest" description="Disordered" evidence="1">
    <location>
        <begin position="47"/>
        <end position="118"/>
    </location>
</feature>
<accession>A0ABQ8FBD8</accession>
<evidence type="ECO:0000313" key="4">
    <source>
        <dbReference type="Proteomes" id="UP001648503"/>
    </source>
</evidence>
<name>A0ABQ8FBD8_9FUNG</name>
<dbReference type="Proteomes" id="UP001648503">
    <property type="component" value="Unassembled WGS sequence"/>
</dbReference>
<feature type="compositionally biased region" description="Polar residues" evidence="1">
    <location>
        <begin position="361"/>
        <end position="373"/>
    </location>
</feature>
<keyword evidence="4" id="KW-1185">Reference proteome</keyword>
<proteinExistence type="predicted"/>
<evidence type="ECO:0000256" key="2">
    <source>
        <dbReference type="SAM" id="SignalP"/>
    </source>
</evidence>
<comment type="caution">
    <text evidence="3">The sequence shown here is derived from an EMBL/GenBank/DDBJ whole genome shotgun (WGS) entry which is preliminary data.</text>
</comment>
<gene>
    <name evidence="3" type="ORF">BASA50_006115</name>
</gene>
<evidence type="ECO:0000313" key="3">
    <source>
        <dbReference type="EMBL" id="KAH6595129.1"/>
    </source>
</evidence>
<evidence type="ECO:0000256" key="1">
    <source>
        <dbReference type="SAM" id="MobiDB-lite"/>
    </source>
</evidence>
<reference evidence="3 4" key="1">
    <citation type="submission" date="2021-02" db="EMBL/GenBank/DDBJ databases">
        <title>Variation within the Batrachochytrium salamandrivorans European outbreak.</title>
        <authorList>
            <person name="Kelly M."/>
            <person name="Pasmans F."/>
            <person name="Shea T.P."/>
            <person name="Munoz J.F."/>
            <person name="Carranza S."/>
            <person name="Cuomo C.A."/>
            <person name="Martel A."/>
        </authorList>
    </citation>
    <scope>NUCLEOTIDE SEQUENCE [LARGE SCALE GENOMIC DNA]</scope>
    <source>
        <strain evidence="3 4">AMFP18/2</strain>
    </source>
</reference>
<protein>
    <submittedName>
        <fullName evidence="3">Uncharacterized protein</fullName>
    </submittedName>
</protein>
<feature type="compositionally biased region" description="Low complexity" evidence="1">
    <location>
        <begin position="85"/>
        <end position="98"/>
    </location>
</feature>
<feature type="region of interest" description="Disordered" evidence="1">
    <location>
        <begin position="333"/>
        <end position="388"/>
    </location>
</feature>
<sequence length="388" mass="42769">MRLSTGIILSILSANVFAIEHLNDVHSSSLLARRAVMADTDGVFLQKRGDDEGKKKQAKSKSSSVSNSGKGRPAYTKGLSKDGSDSSSSSSDGAEEGSTNLTAHLLDKDGGATGGREDAYTKVDSDQEELGFVDVIGRIPIKLISNIKKKLTRENSEPGLIPGMNRALAVSQKTAAQFSGEMGESIGTELYRMFAHALKTAWNYQEMYNNPAKSPFDLKLPSVILDQLRERYESLRKEAPEYIELYILAIEDAIKNIFTAPENVIFELKKIMRKTDGLHMFMLNMRLRYSSLLSSLIVPESIYIQDLDAHLEDIRTYELTLASYFKHIKEMAEDAPQSPNQQGSSKSFSPMPRFRRRLGSQPKSPKSGASHNALSGGGASNPMFSDDE</sequence>
<feature type="compositionally biased region" description="Basic and acidic residues" evidence="1">
    <location>
        <begin position="105"/>
        <end position="118"/>
    </location>
</feature>
<dbReference type="EMBL" id="JAFCIX010000313">
    <property type="protein sequence ID" value="KAH6595129.1"/>
    <property type="molecule type" value="Genomic_DNA"/>
</dbReference>
<organism evidence="3 4">
    <name type="scientific">Batrachochytrium salamandrivorans</name>
    <dbReference type="NCBI Taxonomy" id="1357716"/>
    <lineage>
        <taxon>Eukaryota</taxon>
        <taxon>Fungi</taxon>
        <taxon>Fungi incertae sedis</taxon>
        <taxon>Chytridiomycota</taxon>
        <taxon>Chytridiomycota incertae sedis</taxon>
        <taxon>Chytridiomycetes</taxon>
        <taxon>Rhizophydiales</taxon>
        <taxon>Rhizophydiales incertae sedis</taxon>
        <taxon>Batrachochytrium</taxon>
    </lineage>
</organism>
<feature type="compositionally biased region" description="Polar residues" evidence="1">
    <location>
        <begin position="337"/>
        <end position="348"/>
    </location>
</feature>
<keyword evidence="2" id="KW-0732">Signal</keyword>